<dbReference type="InParanoid" id="H2ZQK9"/>
<dbReference type="SUPFAM" id="SSF48264">
    <property type="entry name" value="Cytochrome P450"/>
    <property type="match status" value="1"/>
</dbReference>
<dbReference type="InterPro" id="IPR001128">
    <property type="entry name" value="Cyt_P450"/>
</dbReference>
<dbReference type="InterPro" id="IPR017972">
    <property type="entry name" value="Cyt_P450_CS"/>
</dbReference>
<keyword evidence="6" id="KW-0503">Monooxygenase</keyword>
<protein>
    <submittedName>
        <fullName evidence="7">Uncharacterized protein</fullName>
    </submittedName>
</protein>
<evidence type="ECO:0000256" key="2">
    <source>
        <dbReference type="ARBA" id="ARBA00010617"/>
    </source>
</evidence>
<dbReference type="STRING" id="51511.ENSCSAVP00000019875"/>
<evidence type="ECO:0000256" key="5">
    <source>
        <dbReference type="PIRSR" id="PIRSR602401-1"/>
    </source>
</evidence>
<dbReference type="AlphaFoldDB" id="H2ZQK9"/>
<dbReference type="Gene3D" id="1.10.630.10">
    <property type="entry name" value="Cytochrome P450"/>
    <property type="match status" value="1"/>
</dbReference>
<sequence length="219" mass="24952">MKFGNENIRDHFTEEELNAIIRDMIVAGSETTSNTLLWCFVLLMHHPEHKKTIVKEIDEAMGADGIPSSKLREKMPFTCAFIQESVRYFTVVPMGSQHYCQENIKIHGYTIPKGTTILSNLWGVHNDPVTWPNPSQFDPHRHIDDQGKYRNSRNVIPFSIGPRSCLGEALARQEMFIFLIAILQKYEINPVPGEPLPSLVGINSLTYTPANFKLILTER</sequence>
<dbReference type="GO" id="GO:0005737">
    <property type="term" value="C:cytoplasm"/>
    <property type="evidence" value="ECO:0007669"/>
    <property type="project" value="TreeGrafter"/>
</dbReference>
<evidence type="ECO:0000256" key="4">
    <source>
        <dbReference type="ARBA" id="ARBA00023004"/>
    </source>
</evidence>
<keyword evidence="6" id="KW-0560">Oxidoreductase</keyword>
<dbReference type="PANTHER" id="PTHR24300:SF397">
    <property type="entry name" value="CYTOCHROME P450 2U1"/>
    <property type="match status" value="1"/>
</dbReference>
<dbReference type="GO" id="GO:0006082">
    <property type="term" value="P:organic acid metabolic process"/>
    <property type="evidence" value="ECO:0007669"/>
    <property type="project" value="TreeGrafter"/>
</dbReference>
<keyword evidence="5 6" id="KW-0349">Heme</keyword>
<dbReference type="GO" id="GO:0016712">
    <property type="term" value="F:oxidoreductase activity, acting on paired donors, with incorporation or reduction of molecular oxygen, reduced flavin or flavoprotein as one donor, and incorporation of one atom of oxygen"/>
    <property type="evidence" value="ECO:0007669"/>
    <property type="project" value="TreeGrafter"/>
</dbReference>
<keyword evidence="4 5" id="KW-0408">Iron</keyword>
<dbReference type="GeneTree" id="ENSGT00940000160689"/>
<feature type="binding site" description="axial binding residue" evidence="5">
    <location>
        <position position="165"/>
    </location>
    <ligand>
        <name>heme</name>
        <dbReference type="ChEBI" id="CHEBI:30413"/>
    </ligand>
    <ligandPart>
        <name>Fe</name>
        <dbReference type="ChEBI" id="CHEBI:18248"/>
    </ligandPart>
</feature>
<dbReference type="Ensembl" id="ENSCSAVT00000020088.1">
    <property type="protein sequence ID" value="ENSCSAVP00000019875.1"/>
    <property type="gene ID" value="ENSCSAVG00000011675.1"/>
</dbReference>
<dbReference type="InterPro" id="IPR002401">
    <property type="entry name" value="Cyt_P450_E_grp-I"/>
</dbReference>
<dbReference type="InterPro" id="IPR050182">
    <property type="entry name" value="Cytochrome_P450_fam2"/>
</dbReference>
<evidence type="ECO:0000313" key="7">
    <source>
        <dbReference type="Ensembl" id="ENSCSAVP00000019875.1"/>
    </source>
</evidence>
<dbReference type="InterPro" id="IPR036396">
    <property type="entry name" value="Cyt_P450_sf"/>
</dbReference>
<evidence type="ECO:0000313" key="8">
    <source>
        <dbReference type="Proteomes" id="UP000007875"/>
    </source>
</evidence>
<evidence type="ECO:0000256" key="1">
    <source>
        <dbReference type="ARBA" id="ARBA00001971"/>
    </source>
</evidence>
<dbReference type="PROSITE" id="PS00086">
    <property type="entry name" value="CYTOCHROME_P450"/>
    <property type="match status" value="1"/>
</dbReference>
<keyword evidence="8" id="KW-1185">Reference proteome</keyword>
<dbReference type="PRINTS" id="PR00385">
    <property type="entry name" value="P450"/>
</dbReference>
<reference evidence="7" key="2">
    <citation type="submission" date="2025-08" db="UniProtKB">
        <authorList>
            <consortium name="Ensembl"/>
        </authorList>
    </citation>
    <scope>IDENTIFICATION</scope>
</reference>
<dbReference type="HOGENOM" id="CLU_001570_22_2_1"/>
<dbReference type="eggNOG" id="KOG0156">
    <property type="taxonomic scope" value="Eukaryota"/>
</dbReference>
<keyword evidence="3 5" id="KW-0479">Metal-binding</keyword>
<dbReference type="GO" id="GO:0020037">
    <property type="term" value="F:heme binding"/>
    <property type="evidence" value="ECO:0007669"/>
    <property type="project" value="InterPro"/>
</dbReference>
<evidence type="ECO:0000256" key="3">
    <source>
        <dbReference type="ARBA" id="ARBA00022723"/>
    </source>
</evidence>
<dbReference type="Pfam" id="PF00067">
    <property type="entry name" value="p450"/>
    <property type="match status" value="1"/>
</dbReference>
<dbReference type="GO" id="GO:0006805">
    <property type="term" value="P:xenobiotic metabolic process"/>
    <property type="evidence" value="ECO:0007669"/>
    <property type="project" value="TreeGrafter"/>
</dbReference>
<accession>H2ZQK9</accession>
<reference evidence="7" key="3">
    <citation type="submission" date="2025-09" db="UniProtKB">
        <authorList>
            <consortium name="Ensembl"/>
        </authorList>
    </citation>
    <scope>IDENTIFICATION</scope>
</reference>
<dbReference type="GO" id="GO:0008395">
    <property type="term" value="F:steroid hydroxylase activity"/>
    <property type="evidence" value="ECO:0007669"/>
    <property type="project" value="TreeGrafter"/>
</dbReference>
<reference evidence="8" key="1">
    <citation type="submission" date="2003-08" db="EMBL/GenBank/DDBJ databases">
        <authorList>
            <person name="Birren B."/>
            <person name="Nusbaum C."/>
            <person name="Abebe A."/>
            <person name="Abouelleil A."/>
            <person name="Adekoya E."/>
            <person name="Ait-zahra M."/>
            <person name="Allen N."/>
            <person name="Allen T."/>
            <person name="An P."/>
            <person name="Anderson M."/>
            <person name="Anderson S."/>
            <person name="Arachchi H."/>
            <person name="Armbruster J."/>
            <person name="Bachantsang P."/>
            <person name="Baldwin J."/>
            <person name="Barry A."/>
            <person name="Bayul T."/>
            <person name="Blitshsteyn B."/>
            <person name="Bloom T."/>
            <person name="Blye J."/>
            <person name="Boguslavskiy L."/>
            <person name="Borowsky M."/>
            <person name="Boukhgalter B."/>
            <person name="Brunache A."/>
            <person name="Butler J."/>
            <person name="Calixte N."/>
            <person name="Calvo S."/>
            <person name="Camarata J."/>
            <person name="Campo K."/>
            <person name="Chang J."/>
            <person name="Cheshatsang Y."/>
            <person name="Citroen M."/>
            <person name="Collymore A."/>
            <person name="Considine T."/>
            <person name="Cook A."/>
            <person name="Cooke P."/>
            <person name="Corum B."/>
            <person name="Cuomo C."/>
            <person name="David R."/>
            <person name="Dawoe T."/>
            <person name="Degray S."/>
            <person name="Dodge S."/>
            <person name="Dooley K."/>
            <person name="Dorje P."/>
            <person name="Dorjee K."/>
            <person name="Dorris L."/>
            <person name="Duffey N."/>
            <person name="Dupes A."/>
            <person name="Elkins T."/>
            <person name="Engels R."/>
            <person name="Erickson J."/>
            <person name="Farina A."/>
            <person name="Faro S."/>
            <person name="Ferreira P."/>
            <person name="Fischer H."/>
            <person name="Fitzgerald M."/>
            <person name="Foley K."/>
            <person name="Gage D."/>
            <person name="Galagan J."/>
            <person name="Gearin G."/>
            <person name="Gnerre S."/>
            <person name="Gnirke A."/>
            <person name="Goyette A."/>
            <person name="Graham J."/>
            <person name="Grandbois E."/>
            <person name="Gyaltsen K."/>
            <person name="Hafez N."/>
            <person name="Hagopian D."/>
            <person name="Hagos B."/>
            <person name="Hall J."/>
            <person name="Hatcher B."/>
            <person name="Heller A."/>
            <person name="Higgins H."/>
            <person name="Honan T."/>
            <person name="Horn A."/>
            <person name="Houde N."/>
            <person name="Hughes L."/>
            <person name="Hulme W."/>
            <person name="Husby E."/>
            <person name="Iliev I."/>
            <person name="Jaffe D."/>
            <person name="Jones C."/>
            <person name="Kamal M."/>
            <person name="Kamat A."/>
            <person name="Kamvysselis M."/>
            <person name="Karlsson E."/>
            <person name="Kells C."/>
            <person name="Kieu A."/>
            <person name="Kisner P."/>
            <person name="Kodira C."/>
            <person name="Kulbokas E."/>
            <person name="Labutti K."/>
            <person name="Lama D."/>
            <person name="Landers T."/>
            <person name="Leger J."/>
            <person name="Levine S."/>
            <person name="Lewis D."/>
            <person name="Lewis T."/>
            <person name="Lindblad-toh K."/>
            <person name="Liu X."/>
            <person name="Lokyitsang T."/>
            <person name="Lokyitsang Y."/>
            <person name="Lucien O."/>
            <person name="Lui A."/>
            <person name="Ma L.J."/>
            <person name="Mabbitt R."/>
            <person name="Macdonald J."/>
            <person name="Maclean C."/>
            <person name="Major J."/>
            <person name="Manning J."/>
            <person name="Marabella R."/>
            <person name="Maru K."/>
            <person name="Matthews C."/>
            <person name="Mauceli E."/>
            <person name="Mccarthy M."/>
            <person name="Mcdonough S."/>
            <person name="Mcghee T."/>
            <person name="Meldrim J."/>
            <person name="Meneus L."/>
            <person name="Mesirov J."/>
            <person name="Mihalev A."/>
            <person name="Mihova T."/>
            <person name="Mikkelsen T."/>
            <person name="Mlenga V."/>
            <person name="Moru K."/>
            <person name="Mozes J."/>
            <person name="Mulrain L."/>
            <person name="Munson G."/>
            <person name="Naylor J."/>
            <person name="Newes C."/>
            <person name="Nguyen C."/>
            <person name="Nguyen N."/>
            <person name="Nguyen T."/>
            <person name="Nicol R."/>
            <person name="Nielsen C."/>
            <person name="Nizzari M."/>
            <person name="Norbu C."/>
            <person name="Norbu N."/>
            <person name="O'donnell P."/>
            <person name="Okoawo O."/>
            <person name="O'leary S."/>
            <person name="Omotosho B."/>
            <person name="O'neill K."/>
            <person name="Osman S."/>
            <person name="Parker S."/>
            <person name="Perrin D."/>
            <person name="Phunkhang P."/>
            <person name="Piqani B."/>
            <person name="Purcell S."/>
            <person name="Rachupka T."/>
            <person name="Ramasamy U."/>
            <person name="Rameau R."/>
            <person name="Ray V."/>
            <person name="Raymond C."/>
            <person name="Retta R."/>
            <person name="Richardson S."/>
            <person name="Rise C."/>
            <person name="Rodriguez J."/>
            <person name="Rogers J."/>
            <person name="Rogov P."/>
            <person name="Rutman M."/>
            <person name="Schupbach R."/>
            <person name="Seaman C."/>
            <person name="Settipalli S."/>
            <person name="Sharpe T."/>
            <person name="Sheridan J."/>
            <person name="Sherpa N."/>
            <person name="Shi J."/>
            <person name="Smirnov S."/>
            <person name="Smith C."/>
            <person name="Sougnez C."/>
            <person name="Spencer B."/>
            <person name="Stalker J."/>
            <person name="Stange-thomann N."/>
            <person name="Stavropoulos S."/>
            <person name="Stetson K."/>
            <person name="Stone C."/>
            <person name="Stone S."/>
            <person name="Stubbs M."/>
            <person name="Talamas J."/>
            <person name="Tchuinga P."/>
            <person name="Tenzing P."/>
            <person name="Tesfaye S."/>
            <person name="Theodore J."/>
            <person name="Thoulutsang Y."/>
            <person name="Topham K."/>
            <person name="Towey S."/>
            <person name="Tsamla T."/>
            <person name="Tsomo N."/>
            <person name="Vallee D."/>
            <person name="Vassiliev H."/>
            <person name="Venkataraman V."/>
            <person name="Vinson J."/>
            <person name="Vo A."/>
            <person name="Wade C."/>
            <person name="Wang S."/>
            <person name="Wangchuk T."/>
            <person name="Wangdi T."/>
            <person name="Whittaker C."/>
            <person name="Wilkinson J."/>
            <person name="Wu Y."/>
            <person name="Wyman D."/>
            <person name="Yadav S."/>
            <person name="Yang S."/>
            <person name="Yang X."/>
            <person name="Yeager S."/>
            <person name="Yee E."/>
            <person name="Young G."/>
            <person name="Zainoun J."/>
            <person name="Zembeck L."/>
            <person name="Zimmer A."/>
            <person name="Zody M."/>
            <person name="Lander E."/>
        </authorList>
    </citation>
    <scope>NUCLEOTIDE SEQUENCE [LARGE SCALE GENOMIC DNA]</scope>
</reference>
<comment type="similarity">
    <text evidence="2 6">Belongs to the cytochrome P450 family.</text>
</comment>
<evidence type="ECO:0000256" key="6">
    <source>
        <dbReference type="RuleBase" id="RU000461"/>
    </source>
</evidence>
<dbReference type="GO" id="GO:0005506">
    <property type="term" value="F:iron ion binding"/>
    <property type="evidence" value="ECO:0007669"/>
    <property type="project" value="InterPro"/>
</dbReference>
<organism evidence="7 8">
    <name type="scientific">Ciona savignyi</name>
    <name type="common">Pacific transparent sea squirt</name>
    <dbReference type="NCBI Taxonomy" id="51511"/>
    <lineage>
        <taxon>Eukaryota</taxon>
        <taxon>Metazoa</taxon>
        <taxon>Chordata</taxon>
        <taxon>Tunicata</taxon>
        <taxon>Ascidiacea</taxon>
        <taxon>Phlebobranchia</taxon>
        <taxon>Cionidae</taxon>
        <taxon>Ciona</taxon>
    </lineage>
</organism>
<dbReference type="PANTHER" id="PTHR24300">
    <property type="entry name" value="CYTOCHROME P450 508A4-RELATED"/>
    <property type="match status" value="1"/>
</dbReference>
<dbReference type="OMA" id="ERHENAN"/>
<proteinExistence type="inferred from homology"/>
<dbReference type="Proteomes" id="UP000007875">
    <property type="component" value="Unassembled WGS sequence"/>
</dbReference>
<name>H2ZQK9_CIOSA</name>
<dbReference type="PRINTS" id="PR00463">
    <property type="entry name" value="EP450I"/>
</dbReference>
<comment type="cofactor">
    <cofactor evidence="1 5">
        <name>heme</name>
        <dbReference type="ChEBI" id="CHEBI:30413"/>
    </cofactor>
</comment>